<feature type="transmembrane region" description="Helical" evidence="1">
    <location>
        <begin position="91"/>
        <end position="109"/>
    </location>
</feature>
<sequence length="478" mass="54421">MISAVVFIMFIFITILTVGLCSFIYSGKENYSEGMILGIHVPADAAQAPDVKSLTGRYKKSLGRFQWLNLAVGLGTCGLCLLNMGIGMLLYTLWILEYAAGLCILNILAQRNMYKVKIKHQWFTGEIRPATLVDTRVSAMAKSFPISWKWHLPILLVWTALWILLLVRSAFAHMEEYIMILICAILPLFLFMGLHTLLTTRKNRVYSKDSQINEQINYLEKRTWSRAFLIADYASTAAGIYLVLRLAFAGQLSFWDYGIYIAVDMIGAAAVILSILLIRLKRKEILDLDDQPVAADDDEYWKNGWYSNPNDRHLWVQDRMCSTNYSLNMAHPAAKWFLGITGILCAAAVITMVGISGVLFQLDSSRIFVNLAQSRNSGETITISYAFYKCSFQPKDIQELQLIQSLPDEKFRRTNGGNTDQLLVGHFKGEFTGDTMMFIYKNESPVIRIRLPQRTIFLNSDTREETGEWYGLFERLCE</sequence>
<gene>
    <name evidence="2" type="ORF">IAB46_05030</name>
</gene>
<proteinExistence type="predicted"/>
<organism evidence="2 3">
    <name type="scientific">Candidatus Scybalocola faecigallinarum</name>
    <dbReference type="NCBI Taxonomy" id="2840941"/>
    <lineage>
        <taxon>Bacteria</taxon>
        <taxon>Bacillati</taxon>
        <taxon>Bacillota</taxon>
        <taxon>Clostridia</taxon>
        <taxon>Lachnospirales</taxon>
        <taxon>Lachnospiraceae</taxon>
        <taxon>Lachnospiraceae incertae sedis</taxon>
        <taxon>Candidatus Scybalocola (ex Gilroy et al. 2021)</taxon>
    </lineage>
</organism>
<keyword evidence="1" id="KW-1133">Transmembrane helix</keyword>
<dbReference type="Proteomes" id="UP000823927">
    <property type="component" value="Unassembled WGS sequence"/>
</dbReference>
<evidence type="ECO:0008006" key="4">
    <source>
        <dbReference type="Google" id="ProtNLM"/>
    </source>
</evidence>
<keyword evidence="1" id="KW-0472">Membrane</keyword>
<reference evidence="2" key="2">
    <citation type="journal article" date="2021" name="PeerJ">
        <title>Extensive microbial diversity within the chicken gut microbiome revealed by metagenomics and culture.</title>
        <authorList>
            <person name="Gilroy R."/>
            <person name="Ravi A."/>
            <person name="Getino M."/>
            <person name="Pursley I."/>
            <person name="Horton D.L."/>
            <person name="Alikhan N.F."/>
            <person name="Baker D."/>
            <person name="Gharbi K."/>
            <person name="Hall N."/>
            <person name="Watson M."/>
            <person name="Adriaenssens E.M."/>
            <person name="Foster-Nyarko E."/>
            <person name="Jarju S."/>
            <person name="Secka A."/>
            <person name="Antonio M."/>
            <person name="Oren A."/>
            <person name="Chaudhuri R.R."/>
            <person name="La Ragione R."/>
            <person name="Hildebrand F."/>
            <person name="Pallen M.J."/>
        </authorList>
    </citation>
    <scope>NUCLEOTIDE SEQUENCE</scope>
    <source>
        <strain evidence="2">CHK178-757</strain>
    </source>
</reference>
<feature type="transmembrane region" description="Helical" evidence="1">
    <location>
        <begin position="254"/>
        <end position="278"/>
    </location>
</feature>
<feature type="transmembrane region" description="Helical" evidence="1">
    <location>
        <begin position="150"/>
        <end position="171"/>
    </location>
</feature>
<feature type="transmembrane region" description="Helical" evidence="1">
    <location>
        <begin position="6"/>
        <end position="25"/>
    </location>
</feature>
<dbReference type="EMBL" id="DVIT01000019">
    <property type="protein sequence ID" value="HIS46923.1"/>
    <property type="molecule type" value="Genomic_DNA"/>
</dbReference>
<accession>A0A9D1F3P1</accession>
<comment type="caution">
    <text evidence="2">The sequence shown here is derived from an EMBL/GenBank/DDBJ whole genome shotgun (WGS) entry which is preliminary data.</text>
</comment>
<feature type="transmembrane region" description="Helical" evidence="1">
    <location>
        <begin position="177"/>
        <end position="198"/>
    </location>
</feature>
<protein>
    <recommendedName>
        <fullName evidence="4">Bacterial Pleckstrin homology domain-containing protein</fullName>
    </recommendedName>
</protein>
<keyword evidence="1" id="KW-0812">Transmembrane</keyword>
<dbReference type="AlphaFoldDB" id="A0A9D1F3P1"/>
<reference evidence="2" key="1">
    <citation type="submission" date="2020-10" db="EMBL/GenBank/DDBJ databases">
        <authorList>
            <person name="Gilroy R."/>
        </authorList>
    </citation>
    <scope>NUCLEOTIDE SEQUENCE</scope>
    <source>
        <strain evidence="2">CHK178-757</strain>
    </source>
</reference>
<name>A0A9D1F3P1_9FIRM</name>
<evidence type="ECO:0000313" key="2">
    <source>
        <dbReference type="EMBL" id="HIS46923.1"/>
    </source>
</evidence>
<evidence type="ECO:0000313" key="3">
    <source>
        <dbReference type="Proteomes" id="UP000823927"/>
    </source>
</evidence>
<feature type="transmembrane region" description="Helical" evidence="1">
    <location>
        <begin position="227"/>
        <end position="248"/>
    </location>
</feature>
<feature type="transmembrane region" description="Helical" evidence="1">
    <location>
        <begin position="336"/>
        <end position="360"/>
    </location>
</feature>
<evidence type="ECO:0000256" key="1">
    <source>
        <dbReference type="SAM" id="Phobius"/>
    </source>
</evidence>
<feature type="transmembrane region" description="Helical" evidence="1">
    <location>
        <begin position="67"/>
        <end position="85"/>
    </location>
</feature>